<feature type="transmembrane region" description="Helical" evidence="1">
    <location>
        <begin position="6"/>
        <end position="31"/>
    </location>
</feature>
<keyword evidence="1" id="KW-0812">Transmembrane</keyword>
<feature type="transmembrane region" description="Helical" evidence="1">
    <location>
        <begin position="142"/>
        <end position="163"/>
    </location>
</feature>
<dbReference type="RefSeq" id="WP_301803109.1">
    <property type="nucleotide sequence ID" value="NZ_JAUJZH010000001.1"/>
</dbReference>
<dbReference type="EMBL" id="JAUKVY010000001">
    <property type="protein sequence ID" value="MDO1531088.1"/>
    <property type="molecule type" value="Genomic_DNA"/>
</dbReference>
<evidence type="ECO:0000256" key="1">
    <source>
        <dbReference type="SAM" id="Phobius"/>
    </source>
</evidence>
<protein>
    <submittedName>
        <fullName evidence="2">DUF1295 domain-containing protein</fullName>
    </submittedName>
</protein>
<evidence type="ECO:0000313" key="3">
    <source>
        <dbReference type="Proteomes" id="UP001169027"/>
    </source>
</evidence>
<keyword evidence="3" id="KW-1185">Reference proteome</keyword>
<proteinExistence type="predicted"/>
<dbReference type="Gene3D" id="1.20.120.1630">
    <property type="match status" value="1"/>
</dbReference>
<reference evidence="2" key="1">
    <citation type="submission" date="2023-06" db="EMBL/GenBank/DDBJ databases">
        <authorList>
            <person name="Jiang Y."/>
            <person name="Liu Q."/>
        </authorList>
    </citation>
    <scope>NUCLEOTIDE SEQUENCE</scope>
    <source>
        <strain evidence="2">CGMCC 1.12090</strain>
    </source>
</reference>
<evidence type="ECO:0000313" key="2">
    <source>
        <dbReference type="EMBL" id="MDO1531088.1"/>
    </source>
</evidence>
<organism evidence="2 3">
    <name type="scientific">Variovorax ginsengisoli</name>
    <dbReference type="NCBI Taxonomy" id="363844"/>
    <lineage>
        <taxon>Bacteria</taxon>
        <taxon>Pseudomonadati</taxon>
        <taxon>Pseudomonadota</taxon>
        <taxon>Betaproteobacteria</taxon>
        <taxon>Burkholderiales</taxon>
        <taxon>Comamonadaceae</taxon>
        <taxon>Variovorax</taxon>
    </lineage>
</organism>
<dbReference type="PROSITE" id="PS50244">
    <property type="entry name" value="S5A_REDUCTASE"/>
    <property type="match status" value="1"/>
</dbReference>
<feature type="transmembrane region" description="Helical" evidence="1">
    <location>
        <begin position="194"/>
        <end position="214"/>
    </location>
</feature>
<name>A0ABT8RWS2_9BURK</name>
<dbReference type="Proteomes" id="UP001169027">
    <property type="component" value="Unassembled WGS sequence"/>
</dbReference>
<gene>
    <name evidence="2" type="ORF">Q2T77_02210</name>
</gene>
<accession>A0ABT8RWS2</accession>
<dbReference type="InterPro" id="IPR010721">
    <property type="entry name" value="UstE-like"/>
</dbReference>
<feature type="transmembrane region" description="Helical" evidence="1">
    <location>
        <begin position="65"/>
        <end position="87"/>
    </location>
</feature>
<dbReference type="PANTHER" id="PTHR32251:SF15">
    <property type="entry name" value="3-OXO-5-ALPHA-STEROID 4-DEHYDROGENASE (DUF1295)"/>
    <property type="match status" value="1"/>
</dbReference>
<comment type="caution">
    <text evidence="2">The sequence shown here is derived from an EMBL/GenBank/DDBJ whole genome shotgun (WGS) entry which is preliminary data.</text>
</comment>
<keyword evidence="1" id="KW-1133">Transmembrane helix</keyword>
<dbReference type="PANTHER" id="PTHR32251">
    <property type="entry name" value="3-OXO-5-ALPHA-STEROID 4-DEHYDROGENASE"/>
    <property type="match status" value="1"/>
</dbReference>
<sequence>MPERSALPHVAFVGLAGLALIVGLALLTWLASLRQRDASLADRAWPAFIGGATLVYAALLPASGVRSLCMVVLALAWSLRLGIYITLRNRGHGEDRRYRQMRERNQPHFGFKSLYLVFGLQALLGWTVTAPLLVGMAGTRPFGGLDAAGCALAAFGVVFEAIADAQMARFRSLSAQRARVMDRGLWRYSRHPNYFGEACVWWGVWLMALSAAGWAGAWSVISPALMTFLLLRVSGVSLLEQDIAERRPAYRDYIARTNAFIPGPPRKDPA</sequence>
<feature type="transmembrane region" description="Helical" evidence="1">
    <location>
        <begin position="108"/>
        <end position="130"/>
    </location>
</feature>
<dbReference type="Pfam" id="PF06966">
    <property type="entry name" value="DUF1295"/>
    <property type="match status" value="1"/>
</dbReference>
<keyword evidence="1" id="KW-0472">Membrane</keyword>
<feature type="transmembrane region" description="Helical" evidence="1">
    <location>
        <begin position="43"/>
        <end position="59"/>
    </location>
</feature>